<proteinExistence type="predicted"/>
<dbReference type="Gene3D" id="1.25.40.20">
    <property type="entry name" value="Ankyrin repeat-containing domain"/>
    <property type="match status" value="1"/>
</dbReference>
<dbReference type="EMBL" id="GL988043">
    <property type="protein sequence ID" value="EGS19941.1"/>
    <property type="molecule type" value="Genomic_DNA"/>
</dbReference>
<dbReference type="AlphaFoldDB" id="G0S930"/>
<reference evidence="2 3" key="1">
    <citation type="journal article" date="2011" name="Cell">
        <title>Insight into structure and assembly of the nuclear pore complex by utilizing the genome of a eukaryotic thermophile.</title>
        <authorList>
            <person name="Amlacher S."/>
            <person name="Sarges P."/>
            <person name="Flemming D."/>
            <person name="van Noort V."/>
            <person name="Kunze R."/>
            <person name="Devos D.P."/>
            <person name="Arumugam M."/>
            <person name="Bork P."/>
            <person name="Hurt E."/>
        </authorList>
    </citation>
    <scope>NUCLEOTIDE SEQUENCE [LARGE SCALE GENOMIC DNA]</scope>
    <source>
        <strain evidence="3">DSM 1495 / CBS 144.50 / IMI 039719</strain>
    </source>
</reference>
<dbReference type="PANTHER" id="PTHR34706:SF3">
    <property type="entry name" value="ANKYRIN REPEAT PROTEIN (AFU_ORTHOLOGUE AFUA_7G06200)"/>
    <property type="match status" value="1"/>
</dbReference>
<dbReference type="STRING" id="759272.G0S930"/>
<sequence>MSIFEDARKDTLDKRRLDDHRLKDSAVLTRLDPATGYTPLATAVAGHAYLARDLIEWGADPAGLSGDGETPLLLAAWKAEKEQALLIHYLLRYAPKTVDMTCQAAGNKTPLMFAVEKEDLRSIRELRKHGASVGIKDDDGFSALQRAEAQAGGKGRKSLVMLALDPIQEKAVRNKVAMFALNSVLLVVSIADKLIKGALRAISRWNPSKLFKRKKVKVPAALEGEPKTKDEFVGKVDTFIKDGGVLERFFKDKIDFVQTIAKKTVDLSNDTSTSLGEPEVLPKTVKVNLHQQVIYCDDSSSMNRQGRWESQRELIKRIARIATTVLPDDEGVELCFINQNVGSASNLSVEDLQRITEPLRPRGDTPIGTSLKSKILQPLVYQKLEAGLFERPLLITIITDGMPEPEPRDTLVNAIVECGQRLEEKGFPRNCVKFVIGQVGTADAATRFLDSLRANDAIRPVTFVMSDRLDAKYAEFNENTRELDRWNG</sequence>
<dbReference type="eggNOG" id="KOG4177">
    <property type="taxonomic scope" value="Eukaryota"/>
</dbReference>
<dbReference type="RefSeq" id="XP_006694826.1">
    <property type="nucleotide sequence ID" value="XM_006694763.1"/>
</dbReference>
<keyword evidence="1" id="KW-0040">ANK repeat</keyword>
<dbReference type="OMA" id="GRWESQK"/>
<dbReference type="SUPFAM" id="SSF53300">
    <property type="entry name" value="vWA-like"/>
    <property type="match status" value="1"/>
</dbReference>
<accession>G0S930</accession>
<dbReference type="Pfam" id="PF00023">
    <property type="entry name" value="Ank"/>
    <property type="match status" value="1"/>
</dbReference>
<gene>
    <name evidence="2" type="ORF">CTHT_0044340</name>
</gene>
<dbReference type="Proteomes" id="UP000008066">
    <property type="component" value="Unassembled WGS sequence"/>
</dbReference>
<dbReference type="InterPro" id="IPR036770">
    <property type="entry name" value="Ankyrin_rpt-contain_sf"/>
</dbReference>
<name>G0S930_CHATD</name>
<dbReference type="KEGG" id="cthr:CTHT_0044340"/>
<dbReference type="HOGENOM" id="CLU_024883_0_0_1"/>
<keyword evidence="3" id="KW-1185">Reference proteome</keyword>
<dbReference type="PROSITE" id="PS50088">
    <property type="entry name" value="ANK_REPEAT"/>
    <property type="match status" value="1"/>
</dbReference>
<protein>
    <submittedName>
        <fullName evidence="2">Uncharacterized protein</fullName>
    </submittedName>
</protein>
<feature type="repeat" description="ANK" evidence="1">
    <location>
        <begin position="106"/>
        <end position="138"/>
    </location>
</feature>
<dbReference type="InterPro" id="IPR036465">
    <property type="entry name" value="vWFA_dom_sf"/>
</dbReference>
<dbReference type="GeneID" id="18258472"/>
<dbReference type="OrthoDB" id="2142040at2759"/>
<dbReference type="PANTHER" id="PTHR34706">
    <property type="entry name" value="SLR1338 PROTEIN"/>
    <property type="match status" value="1"/>
</dbReference>
<dbReference type="SMART" id="SM00248">
    <property type="entry name" value="ANK"/>
    <property type="match status" value="3"/>
</dbReference>
<dbReference type="InterPro" id="IPR002110">
    <property type="entry name" value="Ankyrin_rpt"/>
</dbReference>
<evidence type="ECO:0000313" key="2">
    <source>
        <dbReference type="EMBL" id="EGS19941.1"/>
    </source>
</evidence>
<dbReference type="SUPFAM" id="SSF48403">
    <property type="entry name" value="Ankyrin repeat"/>
    <property type="match status" value="1"/>
</dbReference>
<organism evidence="3">
    <name type="scientific">Chaetomium thermophilum (strain DSM 1495 / CBS 144.50 / IMI 039719)</name>
    <name type="common">Thermochaetoides thermophila</name>
    <dbReference type="NCBI Taxonomy" id="759272"/>
    <lineage>
        <taxon>Eukaryota</taxon>
        <taxon>Fungi</taxon>
        <taxon>Dikarya</taxon>
        <taxon>Ascomycota</taxon>
        <taxon>Pezizomycotina</taxon>
        <taxon>Sordariomycetes</taxon>
        <taxon>Sordariomycetidae</taxon>
        <taxon>Sordariales</taxon>
        <taxon>Chaetomiaceae</taxon>
        <taxon>Thermochaetoides</taxon>
    </lineage>
</organism>
<evidence type="ECO:0000313" key="3">
    <source>
        <dbReference type="Proteomes" id="UP000008066"/>
    </source>
</evidence>
<evidence type="ECO:0000256" key="1">
    <source>
        <dbReference type="PROSITE-ProRule" id="PRU00023"/>
    </source>
</evidence>